<dbReference type="InterPro" id="IPR043777">
    <property type="entry name" value="DUF5719"/>
</dbReference>
<evidence type="ECO:0000313" key="2">
    <source>
        <dbReference type="Proteomes" id="UP000018291"/>
    </source>
</evidence>
<dbReference type="EMBL" id="CANL01000001">
    <property type="protein sequence ID" value="CCM61962.1"/>
    <property type="molecule type" value="Genomic_DNA"/>
</dbReference>
<dbReference type="Pfam" id="PF18986">
    <property type="entry name" value="DUF5719"/>
    <property type="match status" value="1"/>
</dbReference>
<comment type="caution">
    <text evidence="1">The sequence shown here is derived from an EMBL/GenBank/DDBJ whole genome shotgun (WGS) entry which is preliminary data.</text>
</comment>
<accession>R4Z014</accession>
<dbReference type="HOGENOM" id="CLU_504982_0_0_11"/>
<protein>
    <submittedName>
        <fullName evidence="1">Uncharacterized protein</fullName>
    </submittedName>
</protein>
<dbReference type="AlphaFoldDB" id="R4Z014"/>
<dbReference type="Proteomes" id="UP000018291">
    <property type="component" value="Unassembled WGS sequence"/>
</dbReference>
<dbReference type="OrthoDB" id="3264966at2"/>
<name>R4Z014_9ACTN</name>
<gene>
    <name evidence="1" type="ORF">BN381_10193</name>
</gene>
<keyword evidence="2" id="KW-1185">Reference proteome</keyword>
<evidence type="ECO:0000313" key="1">
    <source>
        <dbReference type="EMBL" id="CCM61962.1"/>
    </source>
</evidence>
<dbReference type="STRING" id="1229780.BN381_10193"/>
<organism evidence="1 2">
    <name type="scientific">Candidatus Neomicrothrix parvicella RN1</name>
    <dbReference type="NCBI Taxonomy" id="1229780"/>
    <lineage>
        <taxon>Bacteria</taxon>
        <taxon>Bacillati</taxon>
        <taxon>Actinomycetota</taxon>
        <taxon>Acidimicrobiia</taxon>
        <taxon>Acidimicrobiales</taxon>
        <taxon>Microthrixaceae</taxon>
        <taxon>Candidatus Neomicrothrix</taxon>
    </lineage>
</organism>
<reference evidence="1 2" key="1">
    <citation type="journal article" date="2013" name="ISME J.">
        <title>Metabolic model for the filamentous 'Candidatus Microthrix parvicella' based on genomic and metagenomic analyses.</title>
        <authorList>
            <person name="Jon McIlroy S."/>
            <person name="Kristiansen R."/>
            <person name="Albertsen M."/>
            <person name="Michael Karst S."/>
            <person name="Rossetti S."/>
            <person name="Lund Nielsen J."/>
            <person name="Tandoi V."/>
            <person name="James Seviour R."/>
            <person name="Nielsen P.H."/>
        </authorList>
    </citation>
    <scope>NUCLEOTIDE SEQUENCE [LARGE SCALE GENOMIC DNA]</scope>
    <source>
        <strain evidence="1 2">RN1</strain>
    </source>
</reference>
<proteinExistence type="predicted"/>
<dbReference type="RefSeq" id="WP_012222891.1">
    <property type="nucleotide sequence ID" value="NZ_HG422565.1"/>
</dbReference>
<sequence>MKFVRMAVITVVVGVLAGLSAVNLSDPRDNSATVQAEQRFGLLNQMVTADPPGTLDSTWYCAATRVREGDAGKHEVFISNGSGKEVAVQISAVPLSPKAAAEPAKQLKLPAHSVIVEDVATLSKKTSAAVVVDVRSGEVTVSHRLSNRTGASQVPCTSRPSGSWDFPFVNTEKDATARLFLFNPYPVAVSVDVTLSTADYVRVPAELSGESVPAGGVKVINLNERAPRRDRLSVSVRTRSGLLIAEVVQTFSQANLEFNLKSGEGGDGKVDKEEIGKQPVKRQGVALVSGSPEPTRQAAFVDGFSQGGVIEQYVVLNPSKGNADVQPIWITQFGQPRGDIEPLAKVIPPGRAETIRIDNDQRLPAEGFHHGLVVSDTGVASARVLVSVAKRGDTKTSGQQVRPAPATGVSISPALPLAADRWWSGGLRLTGQDEGWLLVDNPSPTESTSIKLLVHGGGKVTEAKGFEDLTVKPSDQLAVNLRQLKLPNLAMVELRSSAPVQVEQRLVDATAGDYSSGPAVPDAATVISLSLSDSGDAAG</sequence>